<keyword evidence="5" id="KW-0378">Hydrolase</keyword>
<feature type="domain" description="Tyrosine specific protein phosphatases" evidence="14">
    <location>
        <begin position="1004"/>
        <end position="1076"/>
    </location>
</feature>
<feature type="domain" description="Tyrosine-protein phosphatase" evidence="13">
    <location>
        <begin position="859"/>
        <end position="1085"/>
    </location>
</feature>
<dbReference type="EMBL" id="MUJZ01010154">
    <property type="protein sequence ID" value="OTF82113.1"/>
    <property type="molecule type" value="Genomic_DNA"/>
</dbReference>
<keyword evidence="6" id="KW-0904">Protein phosphatase</keyword>
<dbReference type="SMART" id="SM00194">
    <property type="entry name" value="PTPc"/>
    <property type="match status" value="1"/>
</dbReference>
<evidence type="ECO:0000256" key="3">
    <source>
        <dbReference type="ARBA" id="ARBA00022692"/>
    </source>
</evidence>
<evidence type="ECO:0000256" key="2">
    <source>
        <dbReference type="ARBA" id="ARBA00013064"/>
    </source>
</evidence>
<dbReference type="InterPro" id="IPR003598">
    <property type="entry name" value="Ig_sub2"/>
</dbReference>
<organism evidence="17 18">
    <name type="scientific">Euroglyphus maynei</name>
    <name type="common">Mayne's house dust mite</name>
    <dbReference type="NCBI Taxonomy" id="6958"/>
    <lineage>
        <taxon>Eukaryota</taxon>
        <taxon>Metazoa</taxon>
        <taxon>Ecdysozoa</taxon>
        <taxon>Arthropoda</taxon>
        <taxon>Chelicerata</taxon>
        <taxon>Arachnida</taxon>
        <taxon>Acari</taxon>
        <taxon>Acariformes</taxon>
        <taxon>Sarcoptiformes</taxon>
        <taxon>Astigmata</taxon>
        <taxon>Psoroptidia</taxon>
        <taxon>Analgoidea</taxon>
        <taxon>Pyroglyphidae</taxon>
        <taxon>Pyroglyphinae</taxon>
        <taxon>Euroglyphus</taxon>
    </lineage>
</organism>
<dbReference type="InterPro" id="IPR036179">
    <property type="entry name" value="Ig-like_dom_sf"/>
</dbReference>
<dbReference type="Gene3D" id="2.60.40.10">
    <property type="entry name" value="Immunoglobulins"/>
    <property type="match status" value="4"/>
</dbReference>
<dbReference type="InterPro" id="IPR007110">
    <property type="entry name" value="Ig-like_dom"/>
</dbReference>
<dbReference type="PANTHER" id="PTHR46957">
    <property type="entry name" value="CYTOKINE RECEPTOR"/>
    <property type="match status" value="1"/>
</dbReference>
<comment type="caution">
    <text evidence="17">The sequence shown here is derived from an EMBL/GenBank/DDBJ whole genome shotgun (WGS) entry which is preliminary data.</text>
</comment>
<dbReference type="PRINTS" id="PR00700">
    <property type="entry name" value="PRTYPHPHTASE"/>
</dbReference>
<keyword evidence="3 12" id="KW-0812">Transmembrane</keyword>
<dbReference type="InterPro" id="IPR000242">
    <property type="entry name" value="PTP_cat"/>
</dbReference>
<evidence type="ECO:0000256" key="1">
    <source>
        <dbReference type="ARBA" id="ARBA00004167"/>
    </source>
</evidence>
<dbReference type="PANTHER" id="PTHR46957:SF3">
    <property type="entry name" value="CYTOKINE RECEPTOR"/>
    <property type="match status" value="1"/>
</dbReference>
<feature type="region of interest" description="Disordered" evidence="11">
    <location>
        <begin position="443"/>
        <end position="497"/>
    </location>
</feature>
<evidence type="ECO:0000256" key="11">
    <source>
        <dbReference type="SAM" id="MobiDB-lite"/>
    </source>
</evidence>
<dbReference type="CDD" id="cd00063">
    <property type="entry name" value="FN3"/>
    <property type="match status" value="3"/>
</dbReference>
<evidence type="ECO:0000256" key="8">
    <source>
        <dbReference type="ARBA" id="ARBA00023136"/>
    </source>
</evidence>
<dbReference type="SUPFAM" id="SSF52799">
    <property type="entry name" value="(Phosphotyrosine protein) phosphatases II"/>
    <property type="match status" value="2"/>
</dbReference>
<dbReference type="InterPro" id="IPR003961">
    <property type="entry name" value="FN3_dom"/>
</dbReference>
<dbReference type="InterPro" id="IPR003595">
    <property type="entry name" value="Tyr_Pase_cat"/>
</dbReference>
<dbReference type="PROSITE" id="PS50835">
    <property type="entry name" value="IG_LIKE"/>
    <property type="match status" value="1"/>
</dbReference>
<dbReference type="PROSITE" id="PS00383">
    <property type="entry name" value="TYR_PHOSPHATASE_1"/>
    <property type="match status" value="1"/>
</dbReference>
<dbReference type="PROSITE" id="PS50055">
    <property type="entry name" value="TYR_PHOSPHATASE_PTP"/>
    <property type="match status" value="2"/>
</dbReference>
<dbReference type="CDD" id="cd00047">
    <property type="entry name" value="PTPc"/>
    <property type="match status" value="1"/>
</dbReference>
<dbReference type="Pfam" id="PF00041">
    <property type="entry name" value="fn3"/>
    <property type="match status" value="2"/>
</dbReference>
<dbReference type="GO" id="GO:0004725">
    <property type="term" value="F:protein tyrosine phosphatase activity"/>
    <property type="evidence" value="ECO:0007669"/>
    <property type="project" value="UniProtKB-EC"/>
</dbReference>
<dbReference type="Gene3D" id="3.90.190.10">
    <property type="entry name" value="Protein tyrosine phosphatase superfamily"/>
    <property type="match status" value="2"/>
</dbReference>
<dbReference type="InterPro" id="IPR029021">
    <property type="entry name" value="Prot-tyrosine_phosphatase-like"/>
</dbReference>
<dbReference type="SUPFAM" id="SSF49265">
    <property type="entry name" value="Fibronectin type III"/>
    <property type="match status" value="2"/>
</dbReference>
<evidence type="ECO:0000256" key="9">
    <source>
        <dbReference type="ARBA" id="ARBA00023180"/>
    </source>
</evidence>
<evidence type="ECO:0000256" key="10">
    <source>
        <dbReference type="ARBA" id="ARBA00051722"/>
    </source>
</evidence>
<evidence type="ECO:0000256" key="7">
    <source>
        <dbReference type="ARBA" id="ARBA00022989"/>
    </source>
</evidence>
<feature type="domain" description="Fibronectin type-III" evidence="16">
    <location>
        <begin position="219"/>
        <end position="319"/>
    </location>
</feature>
<feature type="domain" description="Ig-like" evidence="15">
    <location>
        <begin position="1"/>
        <end position="90"/>
    </location>
</feature>
<dbReference type="EC" id="3.1.3.48" evidence="2"/>
<evidence type="ECO:0000259" key="14">
    <source>
        <dbReference type="PROSITE" id="PS50056"/>
    </source>
</evidence>
<dbReference type="InterPro" id="IPR016130">
    <property type="entry name" value="Tyr_Pase_AS"/>
</dbReference>
<name>A0A1Y3BQN5_EURMA</name>
<dbReference type="Proteomes" id="UP000194236">
    <property type="component" value="Unassembled WGS sequence"/>
</dbReference>
<dbReference type="InterPro" id="IPR000387">
    <property type="entry name" value="Tyr_Pase_dom"/>
</dbReference>
<keyword evidence="8 12" id="KW-0472">Membrane</keyword>
<dbReference type="SUPFAM" id="SSF48726">
    <property type="entry name" value="Immunoglobulin"/>
    <property type="match status" value="1"/>
</dbReference>
<feature type="compositionally biased region" description="Low complexity" evidence="11">
    <location>
        <begin position="447"/>
        <end position="460"/>
    </location>
</feature>
<dbReference type="SMART" id="SM00060">
    <property type="entry name" value="FN3"/>
    <property type="match status" value="3"/>
</dbReference>
<dbReference type="InterPro" id="IPR036116">
    <property type="entry name" value="FN3_sf"/>
</dbReference>
<comment type="subcellular location">
    <subcellularLocation>
        <location evidence="1">Membrane</location>
        <topology evidence="1">Single-pass membrane protein</topology>
    </subcellularLocation>
</comment>
<keyword evidence="18" id="KW-1185">Reference proteome</keyword>
<accession>A0A1Y3BQN5</accession>
<feature type="transmembrane region" description="Helical" evidence="12">
    <location>
        <begin position="746"/>
        <end position="768"/>
    </location>
</feature>
<evidence type="ECO:0000256" key="5">
    <source>
        <dbReference type="ARBA" id="ARBA00022801"/>
    </source>
</evidence>
<dbReference type="GO" id="GO:0016020">
    <property type="term" value="C:membrane"/>
    <property type="evidence" value="ECO:0007669"/>
    <property type="project" value="UniProtKB-SubCell"/>
</dbReference>
<comment type="catalytic activity">
    <reaction evidence="10">
        <text>O-phospho-L-tyrosyl-[protein] + H2O = L-tyrosyl-[protein] + phosphate</text>
        <dbReference type="Rhea" id="RHEA:10684"/>
        <dbReference type="Rhea" id="RHEA-COMP:10136"/>
        <dbReference type="Rhea" id="RHEA-COMP:20101"/>
        <dbReference type="ChEBI" id="CHEBI:15377"/>
        <dbReference type="ChEBI" id="CHEBI:43474"/>
        <dbReference type="ChEBI" id="CHEBI:46858"/>
        <dbReference type="ChEBI" id="CHEBI:61978"/>
        <dbReference type="EC" id="3.1.3.48"/>
    </reaction>
</comment>
<protein>
    <recommendedName>
        <fullName evidence="2">protein-tyrosine-phosphatase</fullName>
        <ecNumber evidence="2">3.1.3.48</ecNumber>
    </recommendedName>
</protein>
<dbReference type="InterPro" id="IPR050713">
    <property type="entry name" value="RTP_Phos/Ushers"/>
</dbReference>
<dbReference type="PROSITE" id="PS50056">
    <property type="entry name" value="TYR_PHOSPHATASE_2"/>
    <property type="match status" value="1"/>
</dbReference>
<evidence type="ECO:0000259" key="16">
    <source>
        <dbReference type="PROSITE" id="PS50853"/>
    </source>
</evidence>
<keyword evidence="7 12" id="KW-1133">Transmembrane helix</keyword>
<gene>
    <name evidence="17" type="ORF">BLA29_000653</name>
</gene>
<dbReference type="OrthoDB" id="6058203at2759"/>
<feature type="domain" description="Tyrosine-protein phosphatase" evidence="13">
    <location>
        <begin position="1082"/>
        <end position="1207"/>
    </location>
</feature>
<evidence type="ECO:0000259" key="13">
    <source>
        <dbReference type="PROSITE" id="PS50055"/>
    </source>
</evidence>
<feature type="compositionally biased region" description="Basic residues" evidence="11">
    <location>
        <begin position="480"/>
        <end position="491"/>
    </location>
</feature>
<dbReference type="CDD" id="cd00096">
    <property type="entry name" value="Ig"/>
    <property type="match status" value="1"/>
</dbReference>
<dbReference type="AlphaFoldDB" id="A0A1Y3BQN5"/>
<evidence type="ECO:0000313" key="18">
    <source>
        <dbReference type="Proteomes" id="UP000194236"/>
    </source>
</evidence>
<feature type="domain" description="Fibronectin type-III" evidence="16">
    <location>
        <begin position="323"/>
        <end position="430"/>
    </location>
</feature>
<dbReference type="SMART" id="SM00408">
    <property type="entry name" value="IGc2"/>
    <property type="match status" value="1"/>
</dbReference>
<feature type="non-terminal residue" evidence="17">
    <location>
        <position position="1"/>
    </location>
</feature>
<keyword evidence="9" id="KW-0325">Glycoprotein</keyword>
<evidence type="ECO:0000259" key="15">
    <source>
        <dbReference type="PROSITE" id="PS50835"/>
    </source>
</evidence>
<sequence>ISQEIDSTVQLICHVLGYPKPLIVWQRYDPNTLITTDIESDGRVEIEHQFLPESSHDLMENQMNPLKLFQSILRFETLRRSDNGTYVCRAIDIHRLEKPKTQDFQVIVLEVPEIHIEKIEIVNKTSAVIAFVVDFDGNLPIEQYILELRNYTNDDDENSTWFRLDTPSPESIWTEHNYSTIKVDDLVHAATYGFRLAATNQIVGQSEWSMMNITVPADVPSQINNVHLLSKSNETLLFGWRRPLHDNGAAIIQFHQILKDDHDVIIWNQTINNTQSRNKHMSLFSNLQPGTHYSFQIRACSHIGCGDWSSIFEVITSDGHSDPPRNIHIECFFDVKLTQTNATITWEEPSNPRGLIIGYNISLRGHTTQSQRFFESFEQSYQVTDNQTLLYRAVLKPNSNYTVRICAINKSGCGQLSPLTSSSMCQSSPTVPSEFPSGIRLERVRTSSSSSPLSISTSNSHYSGLTDKDTVHQPLIGQQHQHHNHHHHHHQQLQPERQLKLYVPRISERNGPFRCIRIIVIRLPSPSLSSNISSPLSFDINNNNTEQQRDILSKYLNPDGPYRNQIPLSTYRMVHSKHVLNSETFGAYIAKEFTPESFPSEIILGDGKISRCYDDALEYDLKSRIKHYQHQLKQNELIGVASSDDNRSPRRINYELKSTRSPNFSQENNRNESYDEVFELDDEHLVEDRELFPNTYYSAAIEVSVMAVNHTLLVEQSPWTEPVRTEPILTIIPHSNHSFSETTTGIIYGTFCGLLLIMMLFFSVLCFLKRKATEATTPVLLDDERIGLSNFLRRTLTGQKHNKDQTLFYQLNFNSTQAIRKWASKPIPIQNLVAVFQQRRTNSDFLFQAGKFLALILGVVLQKIDDVEGSDYINADFVNGGLKQDKRFICAQGPTQKTVPDFWRMIYEQHCCIIVMLTGIEEQGRIKCAQYWNNEDDEQPLSFPDAFPANHLIVSTIFRREYSDYVIRRFSLKNTKTDECRDILHFHFVAWKDFLAPDQPSWLLRFIKRVNEHYCTDRGPIVVHCSAGVGRTGTFIAIDSLISRIDDGAQEINVFECVSSLRYQRNFLVQSLRQYIFVYRAIMEYVEFGDTEIEAGHVRDHYKQLKEQKTDSGNGVFTEFEGYDHTLSFIVAQDPLEHTVNEFWWMIAEHAVTTLVMLAELGDGQNKCHQYWPASVDATFDCDFVKVKSIEEEMFQYYVKRVFHVTKKKVRMLFIPF</sequence>
<evidence type="ECO:0000256" key="6">
    <source>
        <dbReference type="ARBA" id="ARBA00022912"/>
    </source>
</evidence>
<evidence type="ECO:0000256" key="4">
    <source>
        <dbReference type="ARBA" id="ARBA00022729"/>
    </source>
</evidence>
<evidence type="ECO:0000313" key="17">
    <source>
        <dbReference type="EMBL" id="OTF82113.1"/>
    </source>
</evidence>
<dbReference type="PROSITE" id="PS50853">
    <property type="entry name" value="FN3"/>
    <property type="match status" value="2"/>
</dbReference>
<dbReference type="GO" id="GO:0048666">
    <property type="term" value="P:neuron development"/>
    <property type="evidence" value="ECO:0007669"/>
    <property type="project" value="UniProtKB-ARBA"/>
</dbReference>
<dbReference type="InterPro" id="IPR013783">
    <property type="entry name" value="Ig-like_fold"/>
</dbReference>
<dbReference type="SMART" id="SM00404">
    <property type="entry name" value="PTPc_motif"/>
    <property type="match status" value="1"/>
</dbReference>
<reference evidence="17 18" key="1">
    <citation type="submission" date="2017-03" db="EMBL/GenBank/DDBJ databases">
        <title>Genome Survey of Euroglyphus maynei.</title>
        <authorList>
            <person name="Arlian L.G."/>
            <person name="Morgan M.S."/>
            <person name="Rider S.D."/>
        </authorList>
    </citation>
    <scope>NUCLEOTIDE SEQUENCE [LARGE SCALE GENOMIC DNA]</scope>
    <source>
        <strain evidence="17">Arlian Lab</strain>
        <tissue evidence="17">Whole body</tissue>
    </source>
</reference>
<proteinExistence type="predicted"/>
<keyword evidence="4" id="KW-0732">Signal</keyword>
<evidence type="ECO:0000256" key="12">
    <source>
        <dbReference type="SAM" id="Phobius"/>
    </source>
</evidence>
<dbReference type="Pfam" id="PF00102">
    <property type="entry name" value="Y_phosphatase"/>
    <property type="match status" value="2"/>
</dbReference>